<evidence type="ECO:0000256" key="10">
    <source>
        <dbReference type="ARBA" id="ARBA00031398"/>
    </source>
</evidence>
<feature type="domain" description="Desulfoferrodoxin ferrous iron-binding" evidence="13">
    <location>
        <begin position="43"/>
        <end position="125"/>
    </location>
</feature>
<feature type="binding site" evidence="12">
    <location>
        <position position="50"/>
    </location>
    <ligand>
        <name>Fe cation</name>
        <dbReference type="ChEBI" id="CHEBI:24875"/>
        <label>1</label>
    </ligand>
</feature>
<dbReference type="PANTHER" id="PTHR36541:SF1">
    <property type="entry name" value="SUPEROXIDE REDUCTASE-RELATED"/>
    <property type="match status" value="1"/>
</dbReference>
<dbReference type="InterPro" id="IPR036073">
    <property type="entry name" value="Desulfoferrodoxin_Fe-bd_dom_sf"/>
</dbReference>
<feature type="binding site" evidence="12">
    <location>
        <position position="11"/>
    </location>
    <ligand>
        <name>Fe cation</name>
        <dbReference type="ChEBI" id="CHEBI:24875"/>
        <label>1</label>
    </ligand>
</feature>
<evidence type="ECO:0000256" key="6">
    <source>
        <dbReference type="ARBA" id="ARBA00022723"/>
    </source>
</evidence>
<keyword evidence="6 12" id="KW-0479">Metal-binding</keyword>
<evidence type="ECO:0000256" key="2">
    <source>
        <dbReference type="ARBA" id="ARBA00005941"/>
    </source>
</evidence>
<comment type="cofactor">
    <cofactor evidence="1">
        <name>Cu(2+)</name>
        <dbReference type="ChEBI" id="CHEBI:29036"/>
    </cofactor>
</comment>
<keyword evidence="7" id="KW-0249">Electron transport</keyword>
<evidence type="ECO:0000256" key="9">
    <source>
        <dbReference type="ARBA" id="ARBA00024690"/>
    </source>
</evidence>
<dbReference type="InterPro" id="IPR002742">
    <property type="entry name" value="Desulfoferrodoxin_Fe-bd_dom"/>
</dbReference>
<evidence type="ECO:0000313" key="16">
    <source>
        <dbReference type="Proteomes" id="UP000219573"/>
    </source>
</evidence>
<comment type="catalytic activity">
    <reaction evidence="11">
        <text>reduced [rubredoxin] + superoxide + 2 H(+) = oxidized [rubredoxin] + H2O2</text>
        <dbReference type="Rhea" id="RHEA:21324"/>
        <dbReference type="Rhea" id="RHEA-COMP:10302"/>
        <dbReference type="Rhea" id="RHEA-COMP:10303"/>
        <dbReference type="ChEBI" id="CHEBI:15378"/>
        <dbReference type="ChEBI" id="CHEBI:16240"/>
        <dbReference type="ChEBI" id="CHEBI:18421"/>
        <dbReference type="ChEBI" id="CHEBI:29033"/>
        <dbReference type="ChEBI" id="CHEBI:29034"/>
        <dbReference type="EC" id="1.15.1.2"/>
    </reaction>
</comment>
<evidence type="ECO:0000256" key="1">
    <source>
        <dbReference type="ARBA" id="ARBA00001973"/>
    </source>
</evidence>
<dbReference type="InterPro" id="IPR051233">
    <property type="entry name" value="Desulfoferrodoxin_SOR"/>
</dbReference>
<evidence type="ECO:0000259" key="14">
    <source>
        <dbReference type="Pfam" id="PF06397"/>
    </source>
</evidence>
<feature type="binding site" evidence="12">
    <location>
        <position position="30"/>
    </location>
    <ligand>
        <name>Fe cation</name>
        <dbReference type="ChEBI" id="CHEBI:24875"/>
        <label>1</label>
    </ligand>
</feature>
<comment type="cofactor">
    <cofactor evidence="12">
        <name>Fe(2+)</name>
        <dbReference type="ChEBI" id="CHEBI:29033"/>
    </cofactor>
    <text evidence="12">Binds 1 Fe(2+) ion per subunit. The iron ion 2 is coordinated via four histidines and one cysteine residue.</text>
</comment>
<dbReference type="Gene3D" id="2.60.40.730">
    <property type="entry name" value="SOR catalytic domain"/>
    <property type="match status" value="1"/>
</dbReference>
<dbReference type="Pfam" id="PF06397">
    <property type="entry name" value="Desulfoferrod_N"/>
    <property type="match status" value="1"/>
</dbReference>
<dbReference type="InterPro" id="IPR004462">
    <property type="entry name" value="Desulfoferrodoxin_N"/>
</dbReference>
<feature type="binding site" evidence="12">
    <location>
        <position position="121"/>
    </location>
    <ligand>
        <name>Fe cation</name>
        <dbReference type="ChEBI" id="CHEBI:24875"/>
        <label>1</label>
    </ligand>
</feature>
<proteinExistence type="inferred from homology"/>
<dbReference type="AlphaFoldDB" id="A0A285H3P7"/>
<feature type="binding site" evidence="12">
    <location>
        <position position="118"/>
    </location>
    <ligand>
        <name>Fe cation</name>
        <dbReference type="ChEBI" id="CHEBI:24875"/>
        <label>1</label>
    </ligand>
</feature>
<dbReference type="InterPro" id="IPR004793">
    <property type="entry name" value="Desulfoferrodoxin_rbo"/>
</dbReference>
<evidence type="ECO:0000256" key="12">
    <source>
        <dbReference type="PIRSR" id="PIRSR604793-1"/>
    </source>
</evidence>
<sequence length="126" mass="14056">MANELREVYKCEHCGNVVEFVQVGGAPLMCCGEKMVKLEAQTADYTTEKHVPVVEEAEDGVKVTVGSTLHPMTEEHLIRFIEVLTEDKVLRAELEAGQEPVAEFKVAKDDIVAVREFCNIHGLWKA</sequence>
<dbReference type="GO" id="GO:0005506">
    <property type="term" value="F:iron ion binding"/>
    <property type="evidence" value="ECO:0007669"/>
    <property type="project" value="InterPro"/>
</dbReference>
<evidence type="ECO:0000259" key="13">
    <source>
        <dbReference type="Pfam" id="PF01880"/>
    </source>
</evidence>
<dbReference type="NCBIfam" id="TIGR00332">
    <property type="entry name" value="neela_ferrous"/>
    <property type="match status" value="1"/>
</dbReference>
<evidence type="ECO:0000256" key="3">
    <source>
        <dbReference type="ARBA" id="ARBA00012679"/>
    </source>
</evidence>
<feature type="binding site" evidence="12">
    <location>
        <position position="14"/>
    </location>
    <ligand>
        <name>Fe cation</name>
        <dbReference type="ChEBI" id="CHEBI:24875"/>
        <label>1</label>
    </ligand>
</feature>
<evidence type="ECO:0000256" key="11">
    <source>
        <dbReference type="ARBA" id="ARBA00047448"/>
    </source>
</evidence>
<dbReference type="Proteomes" id="UP000219573">
    <property type="component" value="Unassembled WGS sequence"/>
</dbReference>
<dbReference type="CDD" id="cd00974">
    <property type="entry name" value="DSRD"/>
    <property type="match status" value="1"/>
</dbReference>
<dbReference type="EC" id="1.15.1.2" evidence="3"/>
<comment type="cofactor">
    <cofactor evidence="12">
        <name>Fe(3+)</name>
        <dbReference type="ChEBI" id="CHEBI:29034"/>
    </cofactor>
    <text evidence="12">Binds 1 Fe(3+) ion per subunit. The iron ion 1 is coordinated via 4 cysteine residues.</text>
</comment>
<keyword evidence="16" id="KW-1185">Reference proteome</keyword>
<evidence type="ECO:0000256" key="4">
    <source>
        <dbReference type="ARBA" id="ARBA00014839"/>
    </source>
</evidence>
<evidence type="ECO:0000256" key="5">
    <source>
        <dbReference type="ARBA" id="ARBA00022448"/>
    </source>
</evidence>
<dbReference type="Pfam" id="PF01880">
    <property type="entry name" value="Desulfoferrodox"/>
    <property type="match status" value="1"/>
</dbReference>
<evidence type="ECO:0000256" key="7">
    <source>
        <dbReference type="ARBA" id="ARBA00022982"/>
    </source>
</evidence>
<evidence type="ECO:0000256" key="8">
    <source>
        <dbReference type="ARBA" id="ARBA00023004"/>
    </source>
</evidence>
<gene>
    <name evidence="15" type="ORF">SAMN06265827_11373</name>
</gene>
<dbReference type="EMBL" id="OBDZ01000013">
    <property type="protein sequence ID" value="SNY30194.1"/>
    <property type="molecule type" value="Genomic_DNA"/>
</dbReference>
<dbReference type="GO" id="GO:0050605">
    <property type="term" value="F:superoxide reductase activity"/>
    <property type="evidence" value="ECO:0007669"/>
    <property type="project" value="UniProtKB-EC"/>
</dbReference>
<feature type="binding site" evidence="12">
    <location>
        <position position="70"/>
    </location>
    <ligand>
        <name>Fe cation</name>
        <dbReference type="ChEBI" id="CHEBI:24875"/>
        <label>1</label>
    </ligand>
</feature>
<keyword evidence="8 12" id="KW-0408">Iron</keyword>
<dbReference type="STRING" id="1413210.U472_07955"/>
<dbReference type="SUPFAM" id="SSF57802">
    <property type="entry name" value="Rubredoxin-like"/>
    <property type="match status" value="1"/>
</dbReference>
<dbReference type="OrthoDB" id="9814936at2"/>
<comment type="function">
    <text evidence="9">Catalyzes the one-electron reduction of superoxide anion radical to hydrogen peroxide at a nonheme ferrous iron center. Plays a fundamental role in case of oxidative stress via its superoxide detoxification activity.</text>
</comment>
<dbReference type="NCBIfam" id="TIGR00319">
    <property type="entry name" value="desulf_FeS4"/>
    <property type="match status" value="1"/>
</dbReference>
<dbReference type="PANTHER" id="PTHR36541">
    <property type="entry name" value="SUPEROXIDE REDUCTASE-RELATED"/>
    <property type="match status" value="1"/>
</dbReference>
<feature type="domain" description="Desulfoferrodoxin N-terminal" evidence="14">
    <location>
        <begin position="6"/>
        <end position="38"/>
    </location>
</feature>
<name>A0A285H3P7_9FIRM</name>
<reference evidence="16" key="1">
    <citation type="submission" date="2017-09" db="EMBL/GenBank/DDBJ databases">
        <authorList>
            <person name="Varghese N."/>
            <person name="Submissions S."/>
        </authorList>
    </citation>
    <scope>NUCLEOTIDE SEQUENCE [LARGE SCALE GENOMIC DNA]</scope>
    <source>
        <strain evidence="16">MSL47</strain>
    </source>
</reference>
<comment type="similarity">
    <text evidence="2">Belongs to the desulfoferrodoxin family.</text>
</comment>
<dbReference type="SUPFAM" id="SSF49367">
    <property type="entry name" value="Superoxide reductase-like"/>
    <property type="match status" value="1"/>
</dbReference>
<keyword evidence="5" id="KW-0813">Transport</keyword>
<organism evidence="15 16">
    <name type="scientific">Orenia metallireducens</name>
    <dbReference type="NCBI Taxonomy" id="1413210"/>
    <lineage>
        <taxon>Bacteria</taxon>
        <taxon>Bacillati</taxon>
        <taxon>Bacillota</taxon>
        <taxon>Clostridia</taxon>
        <taxon>Halanaerobiales</taxon>
        <taxon>Halobacteroidaceae</taxon>
        <taxon>Orenia</taxon>
    </lineage>
</organism>
<dbReference type="GO" id="GO:0019430">
    <property type="term" value="P:removal of superoxide radicals"/>
    <property type="evidence" value="ECO:0007669"/>
    <property type="project" value="InterPro"/>
</dbReference>
<protein>
    <recommendedName>
        <fullName evidence="4">Desulfoferrodoxin</fullName>
        <ecNumber evidence="3">1.15.1.2</ecNumber>
    </recommendedName>
    <alternativeName>
        <fullName evidence="10">Superoxide reductase</fullName>
    </alternativeName>
</protein>
<evidence type="ECO:0000313" key="15">
    <source>
        <dbReference type="EMBL" id="SNY30194.1"/>
    </source>
</evidence>
<dbReference type="RefSeq" id="WP_097017980.1">
    <property type="nucleotide sequence ID" value="NZ_OBDZ01000013.1"/>
</dbReference>
<accession>A0A285H3P7</accession>
<feature type="binding site" evidence="12">
    <location>
        <position position="31"/>
    </location>
    <ligand>
        <name>Fe cation</name>
        <dbReference type="ChEBI" id="CHEBI:24875"/>
        <label>1</label>
    </ligand>
</feature>
<feature type="binding site" evidence="12">
    <location>
        <position position="76"/>
    </location>
    <ligand>
        <name>Fe cation</name>
        <dbReference type="ChEBI" id="CHEBI:24875"/>
        <label>1</label>
    </ligand>
</feature>
<dbReference type="NCBIfam" id="TIGR00320">
    <property type="entry name" value="dfx_rbo"/>
    <property type="match status" value="1"/>
</dbReference>